<dbReference type="InterPro" id="IPR050476">
    <property type="entry name" value="Insect_CytP450_Detox"/>
</dbReference>
<evidence type="ECO:0000256" key="4">
    <source>
        <dbReference type="ARBA" id="ARBA00010617"/>
    </source>
</evidence>
<keyword evidence="11 15" id="KW-0408">Iron</keyword>
<keyword evidence="7 15" id="KW-0479">Metal-binding</keyword>
<organism evidence="16 17">
    <name type="scientific">Iphiclides podalirius</name>
    <name type="common">scarce swallowtail</name>
    <dbReference type="NCBI Taxonomy" id="110791"/>
    <lineage>
        <taxon>Eukaryota</taxon>
        <taxon>Metazoa</taxon>
        <taxon>Ecdysozoa</taxon>
        <taxon>Arthropoda</taxon>
        <taxon>Hexapoda</taxon>
        <taxon>Insecta</taxon>
        <taxon>Pterygota</taxon>
        <taxon>Neoptera</taxon>
        <taxon>Endopterygota</taxon>
        <taxon>Lepidoptera</taxon>
        <taxon>Glossata</taxon>
        <taxon>Ditrysia</taxon>
        <taxon>Papilionoidea</taxon>
        <taxon>Papilionidae</taxon>
        <taxon>Papilioninae</taxon>
        <taxon>Iphiclides</taxon>
    </lineage>
</organism>
<keyword evidence="6 15" id="KW-0349">Heme</keyword>
<keyword evidence="17" id="KW-1185">Reference proteome</keyword>
<evidence type="ECO:0000256" key="5">
    <source>
        <dbReference type="ARBA" id="ARBA00012109"/>
    </source>
</evidence>
<evidence type="ECO:0000256" key="6">
    <source>
        <dbReference type="ARBA" id="ARBA00022617"/>
    </source>
</evidence>
<gene>
    <name evidence="16" type="ORF">IPOD504_LOCUS11371</name>
</gene>
<evidence type="ECO:0000256" key="10">
    <source>
        <dbReference type="ARBA" id="ARBA00023002"/>
    </source>
</evidence>
<dbReference type="PANTHER" id="PTHR24292:SF100">
    <property type="entry name" value="CYTOCHROME P450 6A16, ISOFORM B-RELATED"/>
    <property type="match status" value="1"/>
</dbReference>
<dbReference type="Pfam" id="PF00067">
    <property type="entry name" value="p450"/>
    <property type="match status" value="1"/>
</dbReference>
<accession>A0ABN8IQS0</accession>
<dbReference type="EC" id="1.14.14.1" evidence="5"/>
<dbReference type="PROSITE" id="PS00086">
    <property type="entry name" value="CYTOCHROME_P450"/>
    <property type="match status" value="1"/>
</dbReference>
<sequence length="226" mass="25972">MDLILELRQQREIHGTKRADDQAQITVEITDDIIAAQAFAFYVGGYETSASTMAFMLYELAKNQDIQKKVIDEVDEVLKKHEGKMAPEILSDLNYLNKAFDETLRMYPIVEPLQRRAQIDYKLPGTDITVKKDQMVIISGLSIHHDEKYYPNPEEFDPERFSAEKASGRHPCAYLPFGTGPRNCIGMRFARVQSIVCLVKFFSRFRVEPSSKTLHKMRFVASVELM</sequence>
<keyword evidence="9" id="KW-0492">Microsome</keyword>
<comment type="subcellular location">
    <subcellularLocation>
        <location evidence="3">Endoplasmic reticulum membrane</location>
        <topology evidence="3">Peripheral membrane protein</topology>
    </subcellularLocation>
    <subcellularLocation>
        <location evidence="2">Microsome membrane</location>
        <topology evidence="2">Peripheral membrane protein</topology>
    </subcellularLocation>
</comment>
<keyword evidence="8" id="KW-0256">Endoplasmic reticulum</keyword>
<evidence type="ECO:0000256" key="8">
    <source>
        <dbReference type="ARBA" id="ARBA00022824"/>
    </source>
</evidence>
<dbReference type="InterPro" id="IPR002401">
    <property type="entry name" value="Cyt_P450_E_grp-I"/>
</dbReference>
<evidence type="ECO:0000256" key="7">
    <source>
        <dbReference type="ARBA" id="ARBA00022723"/>
    </source>
</evidence>
<name>A0ABN8IQS0_9NEOP</name>
<feature type="non-terminal residue" evidence="16">
    <location>
        <position position="1"/>
    </location>
</feature>
<evidence type="ECO:0000256" key="3">
    <source>
        <dbReference type="ARBA" id="ARBA00004406"/>
    </source>
</evidence>
<dbReference type="SUPFAM" id="SSF48264">
    <property type="entry name" value="Cytochrome P450"/>
    <property type="match status" value="1"/>
</dbReference>
<dbReference type="PRINTS" id="PR00463">
    <property type="entry name" value="EP450I"/>
</dbReference>
<evidence type="ECO:0000256" key="2">
    <source>
        <dbReference type="ARBA" id="ARBA00004174"/>
    </source>
</evidence>
<evidence type="ECO:0000256" key="1">
    <source>
        <dbReference type="ARBA" id="ARBA00001971"/>
    </source>
</evidence>
<keyword evidence="13" id="KW-0472">Membrane</keyword>
<comment type="similarity">
    <text evidence="4 15">Belongs to the cytochrome P450 family.</text>
</comment>
<dbReference type="PANTHER" id="PTHR24292">
    <property type="entry name" value="CYTOCHROME P450"/>
    <property type="match status" value="1"/>
</dbReference>
<dbReference type="Gene3D" id="1.10.630.10">
    <property type="entry name" value="Cytochrome P450"/>
    <property type="match status" value="1"/>
</dbReference>
<evidence type="ECO:0000313" key="17">
    <source>
        <dbReference type="Proteomes" id="UP000837857"/>
    </source>
</evidence>
<proteinExistence type="inferred from homology"/>
<comment type="cofactor">
    <cofactor evidence="1">
        <name>heme</name>
        <dbReference type="ChEBI" id="CHEBI:30413"/>
    </cofactor>
</comment>
<evidence type="ECO:0000256" key="12">
    <source>
        <dbReference type="ARBA" id="ARBA00023033"/>
    </source>
</evidence>
<dbReference type="Proteomes" id="UP000837857">
    <property type="component" value="Chromosome 28"/>
</dbReference>
<reference evidence="16" key="1">
    <citation type="submission" date="2022-03" db="EMBL/GenBank/DDBJ databases">
        <authorList>
            <person name="Martin H S."/>
        </authorList>
    </citation>
    <scope>NUCLEOTIDE SEQUENCE</scope>
</reference>
<evidence type="ECO:0000256" key="9">
    <source>
        <dbReference type="ARBA" id="ARBA00022848"/>
    </source>
</evidence>
<dbReference type="EMBL" id="OW152840">
    <property type="protein sequence ID" value="CAH2061689.1"/>
    <property type="molecule type" value="Genomic_DNA"/>
</dbReference>
<evidence type="ECO:0000256" key="15">
    <source>
        <dbReference type="RuleBase" id="RU000461"/>
    </source>
</evidence>
<keyword evidence="12 15" id="KW-0503">Monooxygenase</keyword>
<evidence type="ECO:0000256" key="13">
    <source>
        <dbReference type="ARBA" id="ARBA00023136"/>
    </source>
</evidence>
<protein>
    <recommendedName>
        <fullName evidence="5">unspecific monooxygenase</fullName>
        <ecNumber evidence="5">1.14.14.1</ecNumber>
    </recommendedName>
</protein>
<dbReference type="PRINTS" id="PR00385">
    <property type="entry name" value="P450"/>
</dbReference>
<dbReference type="InterPro" id="IPR017972">
    <property type="entry name" value="Cyt_P450_CS"/>
</dbReference>
<evidence type="ECO:0000256" key="11">
    <source>
        <dbReference type="ARBA" id="ARBA00023004"/>
    </source>
</evidence>
<dbReference type="InterPro" id="IPR036396">
    <property type="entry name" value="Cyt_P450_sf"/>
</dbReference>
<evidence type="ECO:0000313" key="16">
    <source>
        <dbReference type="EMBL" id="CAH2061689.1"/>
    </source>
</evidence>
<evidence type="ECO:0000256" key="14">
    <source>
        <dbReference type="ARBA" id="ARBA00047827"/>
    </source>
</evidence>
<dbReference type="InterPro" id="IPR001128">
    <property type="entry name" value="Cyt_P450"/>
</dbReference>
<comment type="catalytic activity">
    <reaction evidence="14">
        <text>an organic molecule + reduced [NADPH--hemoprotein reductase] + O2 = an alcohol + oxidized [NADPH--hemoprotein reductase] + H2O + H(+)</text>
        <dbReference type="Rhea" id="RHEA:17149"/>
        <dbReference type="Rhea" id="RHEA-COMP:11964"/>
        <dbReference type="Rhea" id="RHEA-COMP:11965"/>
        <dbReference type="ChEBI" id="CHEBI:15377"/>
        <dbReference type="ChEBI" id="CHEBI:15378"/>
        <dbReference type="ChEBI" id="CHEBI:15379"/>
        <dbReference type="ChEBI" id="CHEBI:30879"/>
        <dbReference type="ChEBI" id="CHEBI:57618"/>
        <dbReference type="ChEBI" id="CHEBI:58210"/>
        <dbReference type="ChEBI" id="CHEBI:142491"/>
        <dbReference type="EC" id="1.14.14.1"/>
    </reaction>
</comment>
<keyword evidence="10 15" id="KW-0560">Oxidoreductase</keyword>